<feature type="transmembrane region" description="Helical" evidence="8">
    <location>
        <begin position="185"/>
        <end position="208"/>
    </location>
</feature>
<accession>A0ABM4CYM0</accession>
<feature type="transmembrane region" description="Helical" evidence="8">
    <location>
        <begin position="483"/>
        <end position="504"/>
    </location>
</feature>
<feature type="transmembrane region" description="Helical" evidence="8">
    <location>
        <begin position="403"/>
        <end position="428"/>
    </location>
</feature>
<feature type="transmembrane region" description="Helical" evidence="8">
    <location>
        <begin position="373"/>
        <end position="391"/>
    </location>
</feature>
<feature type="transmembrane region" description="Helical" evidence="8">
    <location>
        <begin position="91"/>
        <end position="112"/>
    </location>
</feature>
<feature type="transmembrane region" description="Helical" evidence="8">
    <location>
        <begin position="132"/>
        <end position="151"/>
    </location>
</feature>
<feature type="transmembrane region" description="Helical" evidence="8">
    <location>
        <begin position="48"/>
        <end position="70"/>
    </location>
</feature>
<feature type="transmembrane region" description="Helical" evidence="8">
    <location>
        <begin position="228"/>
        <end position="257"/>
    </location>
</feature>
<evidence type="ECO:0000313" key="9">
    <source>
        <dbReference type="Proteomes" id="UP001652625"/>
    </source>
</evidence>
<keyword evidence="7 8" id="KW-0472">Membrane</keyword>
<name>A0ABM4CYM0_HYDVU</name>
<evidence type="ECO:0000313" key="10">
    <source>
        <dbReference type="RefSeq" id="XP_065667061.1"/>
    </source>
</evidence>
<feature type="transmembrane region" description="Helical" evidence="8">
    <location>
        <begin position="327"/>
        <end position="347"/>
    </location>
</feature>
<evidence type="ECO:0000256" key="5">
    <source>
        <dbReference type="ARBA" id="ARBA00022692"/>
    </source>
</evidence>
<comment type="similarity">
    <text evidence="2">Belongs to the cornifelin family.</text>
</comment>
<organism evidence="9 10">
    <name type="scientific">Hydra vulgaris</name>
    <name type="common">Hydra</name>
    <name type="synonym">Hydra attenuata</name>
    <dbReference type="NCBI Taxonomy" id="6087"/>
    <lineage>
        <taxon>Eukaryota</taxon>
        <taxon>Metazoa</taxon>
        <taxon>Cnidaria</taxon>
        <taxon>Hydrozoa</taxon>
        <taxon>Hydroidolina</taxon>
        <taxon>Anthoathecata</taxon>
        <taxon>Aplanulata</taxon>
        <taxon>Hydridae</taxon>
        <taxon>Hydra</taxon>
    </lineage>
</organism>
<keyword evidence="6 8" id="KW-1133">Transmembrane helix</keyword>
<dbReference type="PANTHER" id="PTHR30047:SF7">
    <property type="entry name" value="HIGH-AFFINITY CHOLINE TRANSPORT PROTEIN"/>
    <property type="match status" value="1"/>
</dbReference>
<keyword evidence="3" id="KW-0813">Transport</keyword>
<comment type="subcellular location">
    <subcellularLocation>
        <location evidence="1">Cell membrane</location>
        <topology evidence="1">Multi-pass membrane protein</topology>
    </subcellularLocation>
</comment>
<sequence length="749" mass="85970">MTEKDEDETKNDTASRLNNINKRNIEQLQRKHMEKCLSVKGKIGPFKFYFNPFTTIVSAVIIWAFVAYCISQPLSAKRDLMKVKRWVTDKWTWLYIGTQDAWALFVVVLYFSKYSSLKLGRDDEKPEYSNSNYFMMLFSAGVGIGLFYYGVAEPIYHYKPKAYGNRFYQRYSDNQQAQDAINLTYFHWGFHGWIVYVIIGLLLGFLSYRRGLPLTMRTCFYPILGEKIFGVIGDLIDTLCIICTMFGVCTSLGLGVVQLNNGIHRIDSRIKEGVNVQIVIIWCVTACATASVVSGLKFGIKLLSQVCFGMGSLLLLIIFFSDKTIFILNLFVQSFGYYLQWFIQIGFHTEAFAQLGNAPDKKENPNWIDEWTIFYWGWWISWSPFVGMFIAKISRGRTIKDFIFYTLTVPSIYSFFWFTVFGGVAIQFENTAVNRGMNCSMYEQPIQNISKFKTKQEELYALFGSTMLSCRGTSDMWFDVMNMYGDLGTFLAVLSLIAIILYFVTSSDSGSLVIDCLSANGNPEPPVMQRVFWSLTEGATATALLVAGGVDSLKALQTVSVACGLPFTFCLNWTCVAMWRVVREEAGEIGEKDGRWQFSMWSWKCRRRIIKSIVSIFFPWFYLAQAKMKLEKKTSIKYFIIFSLPFAIPFYLWMTLMIGEVQVEGLSYVGWAVLVFFFVFGGSFRNKVREKYEIEGDMIEDIFCFVLVYPIAVMQIHEQVEFGHLSSNELELAIVNEKDDESKLCLNSN</sequence>
<dbReference type="RefSeq" id="XP_065667061.1">
    <property type="nucleotide sequence ID" value="XM_065810989.1"/>
</dbReference>
<evidence type="ECO:0000256" key="2">
    <source>
        <dbReference type="ARBA" id="ARBA00009024"/>
    </source>
</evidence>
<evidence type="ECO:0000256" key="3">
    <source>
        <dbReference type="ARBA" id="ARBA00022448"/>
    </source>
</evidence>
<protein>
    <submittedName>
        <fullName evidence="10">Glycine betaine transporter BetL isoform X2</fullName>
    </submittedName>
</protein>
<keyword evidence="9" id="KW-1185">Reference proteome</keyword>
<dbReference type="Pfam" id="PF02028">
    <property type="entry name" value="BCCT"/>
    <property type="match status" value="1"/>
</dbReference>
<evidence type="ECO:0000256" key="8">
    <source>
        <dbReference type="SAM" id="Phobius"/>
    </source>
</evidence>
<feature type="transmembrane region" description="Helical" evidence="8">
    <location>
        <begin position="665"/>
        <end position="684"/>
    </location>
</feature>
<gene>
    <name evidence="10" type="primary">LOC100200627</name>
</gene>
<dbReference type="InterPro" id="IPR000060">
    <property type="entry name" value="BCCT_transptr"/>
</dbReference>
<evidence type="ECO:0000256" key="4">
    <source>
        <dbReference type="ARBA" id="ARBA00022475"/>
    </source>
</evidence>
<evidence type="ECO:0000256" key="6">
    <source>
        <dbReference type="ARBA" id="ARBA00022989"/>
    </source>
</evidence>
<evidence type="ECO:0000256" key="7">
    <source>
        <dbReference type="ARBA" id="ARBA00023136"/>
    </source>
</evidence>
<keyword evidence="5 8" id="KW-0812">Transmembrane</keyword>
<dbReference type="GeneID" id="100200627"/>
<dbReference type="Proteomes" id="UP001652625">
    <property type="component" value="Chromosome 11"/>
</dbReference>
<dbReference type="Pfam" id="PF04749">
    <property type="entry name" value="PLAC8"/>
    <property type="match status" value="1"/>
</dbReference>
<feature type="transmembrane region" description="Helical" evidence="8">
    <location>
        <begin position="638"/>
        <end position="659"/>
    </location>
</feature>
<proteinExistence type="inferred from homology"/>
<feature type="transmembrane region" description="Helical" evidence="8">
    <location>
        <begin position="302"/>
        <end position="320"/>
    </location>
</feature>
<dbReference type="InterPro" id="IPR006461">
    <property type="entry name" value="PLAC_motif_containing"/>
</dbReference>
<evidence type="ECO:0000256" key="1">
    <source>
        <dbReference type="ARBA" id="ARBA00004651"/>
    </source>
</evidence>
<feature type="transmembrane region" description="Helical" evidence="8">
    <location>
        <begin position="278"/>
        <end position="296"/>
    </location>
</feature>
<reference evidence="10" key="1">
    <citation type="submission" date="2025-08" db="UniProtKB">
        <authorList>
            <consortium name="RefSeq"/>
        </authorList>
    </citation>
    <scope>IDENTIFICATION</scope>
</reference>
<dbReference type="PANTHER" id="PTHR30047">
    <property type="entry name" value="HIGH-AFFINITY CHOLINE TRANSPORT PROTEIN-RELATED"/>
    <property type="match status" value="1"/>
</dbReference>
<keyword evidence="4" id="KW-1003">Cell membrane</keyword>